<reference evidence="3" key="1">
    <citation type="journal article" date="2011" name="Proc. Natl. Acad. Sci. U.S.A.">
        <title>Genes involved in convergent evolution of eusociality in bees.</title>
        <authorList>
            <person name="Woodard S.H."/>
            <person name="Fischman B.J."/>
            <person name="Venkat A."/>
            <person name="Hudson M.E."/>
            <person name="Varala K."/>
            <person name="Cameron S.A."/>
            <person name="Clark A.G."/>
            <person name="Robinson G.E."/>
        </authorList>
    </citation>
    <scope>NUCLEOTIDE SEQUENCE</scope>
</reference>
<evidence type="ECO:0000256" key="1">
    <source>
        <dbReference type="SAM" id="MobiDB-lite"/>
    </source>
</evidence>
<feature type="region of interest" description="Disordered" evidence="1">
    <location>
        <begin position="49"/>
        <end position="96"/>
    </location>
</feature>
<keyword evidence="2" id="KW-1185">Reference proteome</keyword>
<dbReference type="AlphaFoldDB" id="A0A6P8L4N5"/>
<dbReference type="OrthoDB" id="7621744at2759"/>
<dbReference type="Proteomes" id="UP000515180">
    <property type="component" value="Unplaced"/>
</dbReference>
<organism evidence="2 3">
    <name type="scientific">Bombus impatiens</name>
    <name type="common">Bumblebee</name>
    <dbReference type="NCBI Taxonomy" id="132113"/>
    <lineage>
        <taxon>Eukaryota</taxon>
        <taxon>Metazoa</taxon>
        <taxon>Ecdysozoa</taxon>
        <taxon>Arthropoda</taxon>
        <taxon>Hexapoda</taxon>
        <taxon>Insecta</taxon>
        <taxon>Pterygota</taxon>
        <taxon>Neoptera</taxon>
        <taxon>Endopterygota</taxon>
        <taxon>Hymenoptera</taxon>
        <taxon>Apocrita</taxon>
        <taxon>Aculeata</taxon>
        <taxon>Apoidea</taxon>
        <taxon>Anthophila</taxon>
        <taxon>Apidae</taxon>
        <taxon>Bombus</taxon>
        <taxon>Pyrobombus</taxon>
    </lineage>
</organism>
<dbReference type="RefSeq" id="XP_033178920.1">
    <property type="nucleotide sequence ID" value="XM_033323029.1"/>
</dbReference>
<protein>
    <submittedName>
        <fullName evidence="3">Uncharacterized protein LOC117152174</fullName>
    </submittedName>
</protein>
<evidence type="ECO:0000313" key="2">
    <source>
        <dbReference type="Proteomes" id="UP000515180"/>
    </source>
</evidence>
<proteinExistence type="predicted"/>
<reference evidence="3" key="2">
    <citation type="submission" date="2025-08" db="UniProtKB">
        <authorList>
            <consortium name="RefSeq"/>
        </authorList>
    </citation>
    <scope>IDENTIFICATION</scope>
</reference>
<accession>A0A6P8L4N5</accession>
<feature type="compositionally biased region" description="Basic residues" evidence="1">
    <location>
        <begin position="77"/>
        <end position="87"/>
    </location>
</feature>
<evidence type="ECO:0000313" key="3">
    <source>
        <dbReference type="RefSeq" id="XP_033178920.1"/>
    </source>
</evidence>
<dbReference type="GeneID" id="117152174"/>
<feature type="non-terminal residue" evidence="3">
    <location>
        <position position="131"/>
    </location>
</feature>
<sequence>MLRHLPGSFLQRHPILRCALDTYYGCLQSSYICGYKEILKTTDSLISGHSALRSGQNGNDSPGRPDPPVGAPTTQKSIRHSALKPHSGHCFAKDPLHNHTGSRAPCSGVEKLLGSTHDSCTSDGTISRTMV</sequence>
<gene>
    <name evidence="3" type="primary">LOC117152174</name>
</gene>
<name>A0A6P8L4N5_BOMIM</name>
<feature type="compositionally biased region" description="Polar residues" evidence="1">
    <location>
        <begin position="49"/>
        <end position="60"/>
    </location>
</feature>